<evidence type="ECO:0008006" key="5">
    <source>
        <dbReference type="Google" id="ProtNLM"/>
    </source>
</evidence>
<protein>
    <recommendedName>
        <fullName evidence="5">Transmembrane protein</fullName>
    </recommendedName>
</protein>
<evidence type="ECO:0000256" key="2">
    <source>
        <dbReference type="SAM" id="Phobius"/>
    </source>
</evidence>
<dbReference type="OrthoDB" id="3579868at2"/>
<feature type="region of interest" description="Disordered" evidence="1">
    <location>
        <begin position="73"/>
        <end position="95"/>
    </location>
</feature>
<keyword evidence="2" id="KW-0812">Transmembrane</keyword>
<proteinExistence type="predicted"/>
<dbReference type="Proteomes" id="UP000298860">
    <property type="component" value="Unassembled WGS sequence"/>
</dbReference>
<keyword evidence="2" id="KW-0472">Membrane</keyword>
<feature type="compositionally biased region" description="Low complexity" evidence="1">
    <location>
        <begin position="73"/>
        <end position="87"/>
    </location>
</feature>
<feature type="transmembrane region" description="Helical" evidence="2">
    <location>
        <begin position="148"/>
        <end position="174"/>
    </location>
</feature>
<sequence length="207" mass="22353">MQHIRTLRHSGCFAWHVGVDANPLCRRWDRIEAVVVAVLIVVACAMIPVAWWVGHAVYDAGVRTAATQTATRIPTTATLTQPAPTAAGGQDPGTRTKVPAVGQWRLPNGAQRVGTVAADVGAPAGTAISIWIDASGAPAPAPMSRDQIIMQAGLGVCYTALATLVLLAAAFRLVRWRLDRARFLAWEREWAYVEPRWMRRRGADGTP</sequence>
<evidence type="ECO:0000313" key="3">
    <source>
        <dbReference type="EMBL" id="GDY33798.1"/>
    </source>
</evidence>
<reference evidence="4" key="1">
    <citation type="submission" date="2019-04" db="EMBL/GenBank/DDBJ databases">
        <title>Draft genome sequence of Pseudonocardiaceae bacterium SL3-2-4.</title>
        <authorList>
            <person name="Ningsih F."/>
            <person name="Yokota A."/>
            <person name="Sakai Y."/>
            <person name="Nanatani K."/>
            <person name="Yabe S."/>
            <person name="Oetari A."/>
            <person name="Sjamsuridzal W."/>
        </authorList>
    </citation>
    <scope>NUCLEOTIDE SEQUENCE [LARGE SCALE GENOMIC DNA]</scope>
    <source>
        <strain evidence="4">SL3-2-4</strain>
    </source>
</reference>
<evidence type="ECO:0000313" key="4">
    <source>
        <dbReference type="Proteomes" id="UP000298860"/>
    </source>
</evidence>
<dbReference type="PANTHER" id="PTHR42305">
    <property type="entry name" value="MEMBRANE PROTEIN RV1733C-RELATED"/>
    <property type="match status" value="1"/>
</dbReference>
<feature type="transmembrane region" description="Helical" evidence="2">
    <location>
        <begin position="33"/>
        <end position="53"/>
    </location>
</feature>
<dbReference type="PANTHER" id="PTHR42305:SF1">
    <property type="entry name" value="MEMBRANE PROTEIN RV1733C-RELATED"/>
    <property type="match status" value="1"/>
</dbReference>
<name>A0A4D4JGN6_9PSEU</name>
<keyword evidence="4" id="KW-1185">Reference proteome</keyword>
<comment type="caution">
    <text evidence="3">The sequence shown here is derived from an EMBL/GenBank/DDBJ whole genome shotgun (WGS) entry which is preliminary data.</text>
</comment>
<dbReference type="InterPro" id="IPR039708">
    <property type="entry name" value="MT1774/Rv1733c-like"/>
</dbReference>
<accession>A0A4D4JGN6</accession>
<gene>
    <name evidence="3" type="ORF">GTS_54310</name>
</gene>
<dbReference type="EMBL" id="BJFL01000058">
    <property type="protein sequence ID" value="GDY33798.1"/>
    <property type="molecule type" value="Genomic_DNA"/>
</dbReference>
<dbReference type="RefSeq" id="WP_137816713.1">
    <property type="nucleotide sequence ID" value="NZ_BJFL01000058.1"/>
</dbReference>
<organism evidence="3 4">
    <name type="scientific">Gandjariella thermophila</name>
    <dbReference type="NCBI Taxonomy" id="1931992"/>
    <lineage>
        <taxon>Bacteria</taxon>
        <taxon>Bacillati</taxon>
        <taxon>Actinomycetota</taxon>
        <taxon>Actinomycetes</taxon>
        <taxon>Pseudonocardiales</taxon>
        <taxon>Pseudonocardiaceae</taxon>
        <taxon>Gandjariella</taxon>
    </lineage>
</organism>
<dbReference type="AlphaFoldDB" id="A0A4D4JGN6"/>
<evidence type="ECO:0000256" key="1">
    <source>
        <dbReference type="SAM" id="MobiDB-lite"/>
    </source>
</evidence>
<keyword evidence="2" id="KW-1133">Transmembrane helix</keyword>